<dbReference type="PANTHER" id="PTHR42834:SF1">
    <property type="entry name" value="ENDONUCLEASE_EXONUCLEASE_PHOSPHATASE FAMILY PROTEIN (AFU_ORTHOLOGUE AFUA_3G09210)"/>
    <property type="match status" value="1"/>
</dbReference>
<sequence length="316" mass="36922">MNENNLHTIAFYNLENLFDTLNDPHILDDDFTEDGRLNWTKERYENKIHKLAMAISKIGKESNEAPPVVIGLAEVENKKVLNDLVNAGPLVKHNYNFAHFNSPDERGIDTALLYRKEYFEFIDAEPIPLLVYDKGHIRDRTRDILYVVGKLNNERVHIFVNHWPSRRQGAEETSYKRITAANRVTARIGQIKKEEENPRLIIMGDFNDDPNSPSIKEHLLQPDLYNPMETLLIPLERGSLTHKANWNLFDQIMISTNFFDVSNNNLKFLKADILDVHFLEEWNEKYKGFPFRTYVGKKYLGGYSDHFPVYILLKEK</sequence>
<keyword evidence="2" id="KW-0255">Endonuclease</keyword>
<reference evidence="2" key="1">
    <citation type="submission" date="2022-11" db="EMBL/GenBank/DDBJ databases">
        <title>High-quality draft genome sequence of Galbibacter sp. strain CMA-7.</title>
        <authorList>
            <person name="Wei L."/>
            <person name="Dong C."/>
            <person name="Shao Z."/>
        </authorList>
    </citation>
    <scope>NUCLEOTIDE SEQUENCE</scope>
    <source>
        <strain evidence="2">CMA-7</strain>
    </source>
</reference>
<dbReference type="InterPro" id="IPR005135">
    <property type="entry name" value="Endo/exonuclease/phosphatase"/>
</dbReference>
<protein>
    <submittedName>
        <fullName evidence="2">Endonuclease/exonuclease/phosphatase family protein</fullName>
    </submittedName>
</protein>
<proteinExistence type="predicted"/>
<dbReference type="Pfam" id="PF19580">
    <property type="entry name" value="Exo_endo_phos_3"/>
    <property type="match status" value="1"/>
</dbReference>
<comment type="caution">
    <text evidence="2">The sequence shown here is derived from an EMBL/GenBank/DDBJ whole genome shotgun (WGS) entry which is preliminary data.</text>
</comment>
<keyword evidence="2" id="KW-0378">Hydrolase</keyword>
<name>A0ABT6FUF6_9FLAO</name>
<accession>A0ABT6FUF6</accession>
<dbReference type="RefSeq" id="WP_277900469.1">
    <property type="nucleotide sequence ID" value="NZ_JAPMUA010000004.1"/>
</dbReference>
<dbReference type="GO" id="GO:0004519">
    <property type="term" value="F:endonuclease activity"/>
    <property type="evidence" value="ECO:0007669"/>
    <property type="project" value="UniProtKB-KW"/>
</dbReference>
<evidence type="ECO:0000313" key="3">
    <source>
        <dbReference type="Proteomes" id="UP001153642"/>
    </source>
</evidence>
<dbReference type="InterPro" id="IPR036691">
    <property type="entry name" value="Endo/exonu/phosph_ase_sf"/>
</dbReference>
<keyword evidence="3" id="KW-1185">Reference proteome</keyword>
<dbReference type="EMBL" id="JAPMUA010000004">
    <property type="protein sequence ID" value="MDG3586746.1"/>
    <property type="molecule type" value="Genomic_DNA"/>
</dbReference>
<keyword evidence="2" id="KW-0540">Nuclease</keyword>
<feature type="domain" description="Endonuclease/exonuclease/phosphatase" evidence="1">
    <location>
        <begin position="8"/>
        <end position="314"/>
    </location>
</feature>
<gene>
    <name evidence="2" type="ORF">OSR52_12790</name>
</gene>
<evidence type="ECO:0000259" key="1">
    <source>
        <dbReference type="Pfam" id="PF19580"/>
    </source>
</evidence>
<dbReference type="SUPFAM" id="SSF56219">
    <property type="entry name" value="DNase I-like"/>
    <property type="match status" value="1"/>
</dbReference>
<organism evidence="2 3">
    <name type="scientific">Galbibacter pacificus</name>
    <dbReference type="NCBI Taxonomy" id="2996052"/>
    <lineage>
        <taxon>Bacteria</taxon>
        <taxon>Pseudomonadati</taxon>
        <taxon>Bacteroidota</taxon>
        <taxon>Flavobacteriia</taxon>
        <taxon>Flavobacteriales</taxon>
        <taxon>Flavobacteriaceae</taxon>
        <taxon>Galbibacter</taxon>
    </lineage>
</organism>
<evidence type="ECO:0000313" key="2">
    <source>
        <dbReference type="EMBL" id="MDG3586746.1"/>
    </source>
</evidence>
<dbReference type="PANTHER" id="PTHR42834">
    <property type="entry name" value="ENDONUCLEASE/EXONUCLEASE/PHOSPHATASE FAMILY PROTEIN (AFU_ORTHOLOGUE AFUA_3G09210)"/>
    <property type="match status" value="1"/>
</dbReference>
<dbReference type="Proteomes" id="UP001153642">
    <property type="component" value="Unassembled WGS sequence"/>
</dbReference>
<dbReference type="Gene3D" id="3.60.10.10">
    <property type="entry name" value="Endonuclease/exonuclease/phosphatase"/>
    <property type="match status" value="1"/>
</dbReference>